<keyword evidence="2" id="KW-1185">Reference proteome</keyword>
<dbReference type="Proteomes" id="UP001321543">
    <property type="component" value="Chromosome"/>
</dbReference>
<protein>
    <recommendedName>
        <fullName evidence="3">Adhesin domain-containing protein</fullName>
    </recommendedName>
</protein>
<evidence type="ECO:0008006" key="3">
    <source>
        <dbReference type="Google" id="ProtNLM"/>
    </source>
</evidence>
<accession>A0ABN6X5G8</accession>
<reference evidence="2" key="1">
    <citation type="journal article" date="2019" name="Int. J. Syst. Evol. Microbiol.">
        <title>The Global Catalogue of Microorganisms (GCM) 10K type strain sequencing project: providing services to taxonomists for standard genome sequencing and annotation.</title>
        <authorList>
            <consortium name="The Broad Institute Genomics Platform"/>
            <consortium name="The Broad Institute Genome Sequencing Center for Infectious Disease"/>
            <person name="Wu L."/>
            <person name="Ma J."/>
        </authorList>
    </citation>
    <scope>NUCLEOTIDE SEQUENCE [LARGE SCALE GENOMIC DNA]</scope>
    <source>
        <strain evidence="2">NBRC 106310</strain>
    </source>
</reference>
<name>A0ABN6X5G8_9MICO</name>
<evidence type="ECO:0000313" key="1">
    <source>
        <dbReference type="EMBL" id="BDZ39941.1"/>
    </source>
</evidence>
<proteinExistence type="predicted"/>
<gene>
    <name evidence="1" type="ORF">GCM10025863_25550</name>
</gene>
<evidence type="ECO:0000313" key="2">
    <source>
        <dbReference type="Proteomes" id="UP001321543"/>
    </source>
</evidence>
<dbReference type="RefSeq" id="WP_286300392.1">
    <property type="nucleotide sequence ID" value="NZ_AP027728.1"/>
</dbReference>
<sequence length="269" mass="28019">MNGTTKKSVGALTVLLAVFGGVALLGTGAAAAVSGVQQLTSEDGGRQLDVQGVTELDLEVSAAAVTVKFRPDAELAELQIEHGSPSGWSLKRDGDTLEVRGPDRGFDFFRPDWLRGDERATLVLPERLHGLDADLTLQAGTLTVDGVFGELDLQLNAGSLSVNGEARALDAELNAGRADIDLRGVKTAEYTVAAGRMTSVLSTAPDEVSIEVSAGALNLTLPDVSYDLRRSVNAGSLDSDLAEDSSSRHRIHAEVSAGSVTLKPGRTAG</sequence>
<dbReference type="EMBL" id="AP027728">
    <property type="protein sequence ID" value="BDZ39941.1"/>
    <property type="molecule type" value="Genomic_DNA"/>
</dbReference>
<organism evidence="1 2">
    <name type="scientific">Microbacterium suwonense</name>
    <dbReference type="NCBI Taxonomy" id="683047"/>
    <lineage>
        <taxon>Bacteria</taxon>
        <taxon>Bacillati</taxon>
        <taxon>Actinomycetota</taxon>
        <taxon>Actinomycetes</taxon>
        <taxon>Micrococcales</taxon>
        <taxon>Microbacteriaceae</taxon>
        <taxon>Microbacterium</taxon>
    </lineage>
</organism>